<dbReference type="Proteomes" id="UP000265618">
    <property type="component" value="Unassembled WGS sequence"/>
</dbReference>
<evidence type="ECO:0000256" key="1">
    <source>
        <dbReference type="SAM" id="MobiDB-lite"/>
    </source>
</evidence>
<accession>A0A9K3D2Z5</accession>
<feature type="non-terminal residue" evidence="2">
    <location>
        <position position="1"/>
    </location>
</feature>
<comment type="caution">
    <text evidence="2">The sequence shown here is derived from an EMBL/GenBank/DDBJ whole genome shotgun (WGS) entry which is preliminary data.</text>
</comment>
<keyword evidence="3" id="KW-1185">Reference proteome</keyword>
<evidence type="ECO:0000313" key="2">
    <source>
        <dbReference type="EMBL" id="GIQ88188.1"/>
    </source>
</evidence>
<feature type="compositionally biased region" description="Basic and acidic residues" evidence="1">
    <location>
        <begin position="119"/>
        <end position="148"/>
    </location>
</feature>
<dbReference type="AlphaFoldDB" id="A0A9K3D2Z5"/>
<dbReference type="EMBL" id="BDIP01003843">
    <property type="protein sequence ID" value="GIQ88188.1"/>
    <property type="molecule type" value="Genomic_DNA"/>
</dbReference>
<reference evidence="2 3" key="1">
    <citation type="journal article" date="2018" name="PLoS ONE">
        <title>The draft genome of Kipferlia bialata reveals reductive genome evolution in fornicate parasites.</title>
        <authorList>
            <person name="Tanifuji G."/>
            <person name="Takabayashi S."/>
            <person name="Kume K."/>
            <person name="Takagi M."/>
            <person name="Nakayama T."/>
            <person name="Kamikawa R."/>
            <person name="Inagaki Y."/>
            <person name="Hashimoto T."/>
        </authorList>
    </citation>
    <scope>NUCLEOTIDE SEQUENCE [LARGE SCALE GENOMIC DNA]</scope>
    <source>
        <strain evidence="2">NY0173</strain>
    </source>
</reference>
<gene>
    <name evidence="2" type="ORF">KIPB_010384</name>
</gene>
<dbReference type="Gene3D" id="1.10.287.1490">
    <property type="match status" value="1"/>
</dbReference>
<sequence>QTEAEQGRARRGAEAEVTQLRSLLTDFSGKLKGLRHQLTTTQAERDESRRRVAEVVGKERGLEAVLVSIRAELDAMRSRLQASDAERVALLKASQERDEAQAHEVQEVTAQLHEAEARAGRAEAETARLKAEVSEQMTRRERERERLRQQRQTRPTLSTAMLDPELSQLINEQRSTLRPPPSGRDAPRDRDDNLDGTGYDGGMDDVELVANLYKSLNLDSM</sequence>
<organism evidence="2 3">
    <name type="scientific">Kipferlia bialata</name>
    <dbReference type="NCBI Taxonomy" id="797122"/>
    <lineage>
        <taxon>Eukaryota</taxon>
        <taxon>Metamonada</taxon>
        <taxon>Carpediemonas-like organisms</taxon>
        <taxon>Kipferlia</taxon>
    </lineage>
</organism>
<evidence type="ECO:0000313" key="3">
    <source>
        <dbReference type="Proteomes" id="UP000265618"/>
    </source>
</evidence>
<feature type="region of interest" description="Disordered" evidence="1">
    <location>
        <begin position="119"/>
        <end position="205"/>
    </location>
</feature>
<name>A0A9K3D2Z5_9EUKA</name>
<protein>
    <submittedName>
        <fullName evidence="2">Uncharacterized protein</fullName>
    </submittedName>
</protein>
<proteinExistence type="predicted"/>